<accession>A0A9J6PSW0</accession>
<evidence type="ECO:0000313" key="1">
    <source>
        <dbReference type="EMBL" id="MCU5777844.1"/>
    </source>
</evidence>
<gene>
    <name evidence="1" type="ORF">N5923_10095</name>
</gene>
<dbReference type="Proteomes" id="UP001064262">
    <property type="component" value="Unassembled WGS sequence"/>
</dbReference>
<dbReference type="AlphaFoldDB" id="A0A9J6PSW0"/>
<protein>
    <submittedName>
        <fullName evidence="1">Phage tail assembly protein</fullName>
    </submittedName>
</protein>
<comment type="caution">
    <text evidence="1">The sequence shown here is derived from an EMBL/GenBank/DDBJ whole genome shotgun (WGS) entry which is preliminary data.</text>
</comment>
<reference evidence="1" key="1">
    <citation type="submission" date="2022-09" db="EMBL/GenBank/DDBJ databases">
        <title>Winslowiella arboricola sp. nov., isolated from bleeding cankers on broadleaf hosts.</title>
        <authorList>
            <person name="Brady C."/>
            <person name="Kaur S."/>
            <person name="Crampton B."/>
            <person name="Maddock D."/>
            <person name="Arnold D."/>
            <person name="Denman S."/>
        </authorList>
    </citation>
    <scope>NUCLEOTIDE SEQUENCE</scope>
    <source>
        <strain evidence="1">BAC 15a-03b</strain>
    </source>
</reference>
<dbReference type="EMBL" id="JAODIM010000040">
    <property type="protein sequence ID" value="MCU5777844.1"/>
    <property type="molecule type" value="Genomic_DNA"/>
</dbReference>
<proteinExistence type="predicted"/>
<dbReference type="InterPro" id="IPR019289">
    <property type="entry name" value="Phage_tail_E/E"/>
</dbReference>
<dbReference type="RefSeq" id="WP_267142424.1">
    <property type="nucleotide sequence ID" value="NZ_JAODIL010000069.1"/>
</dbReference>
<keyword evidence="2" id="KW-1185">Reference proteome</keyword>
<dbReference type="Pfam" id="PF10109">
    <property type="entry name" value="Phage_TAC_7"/>
    <property type="match status" value="1"/>
</dbReference>
<sequence length="111" mass="12127">MKKETAEITTETTALVTEKSVVLDTPVVRGKTEITEVTVRKPQSGSLRGTRLQALMDMDVNAMMMVLPRVTIPALQSHEIAEMDPADLLSLSVEVVTFLLPKSARSDFPTA</sequence>
<organism evidence="1 2">
    <name type="scientific">Winslowiella arboricola</name>
    <dbReference type="NCBI Taxonomy" id="2978220"/>
    <lineage>
        <taxon>Bacteria</taxon>
        <taxon>Pseudomonadati</taxon>
        <taxon>Pseudomonadota</taxon>
        <taxon>Gammaproteobacteria</taxon>
        <taxon>Enterobacterales</taxon>
        <taxon>Erwiniaceae</taxon>
        <taxon>Winslowiella</taxon>
    </lineage>
</organism>
<name>A0A9J6PSW0_9GAMM</name>
<evidence type="ECO:0000313" key="2">
    <source>
        <dbReference type="Proteomes" id="UP001064262"/>
    </source>
</evidence>